<dbReference type="Proteomes" id="UP000824120">
    <property type="component" value="Chromosome 11"/>
</dbReference>
<dbReference type="SMART" id="SM00256">
    <property type="entry name" value="FBOX"/>
    <property type="match status" value="1"/>
</dbReference>
<dbReference type="InterPro" id="IPR001810">
    <property type="entry name" value="F-box_dom"/>
</dbReference>
<dbReference type="InterPro" id="IPR036047">
    <property type="entry name" value="F-box-like_dom_sf"/>
</dbReference>
<dbReference type="SUPFAM" id="SSF81383">
    <property type="entry name" value="F-box domain"/>
    <property type="match status" value="1"/>
</dbReference>
<name>A0A9J5WKR9_SOLCO</name>
<dbReference type="PANTHER" id="PTHR31111">
    <property type="entry name" value="BNAA05G37150D PROTEIN-RELATED"/>
    <property type="match status" value="1"/>
</dbReference>
<keyword evidence="3" id="KW-1185">Reference proteome</keyword>
<dbReference type="Pfam" id="PF00646">
    <property type="entry name" value="F-box"/>
    <property type="match status" value="1"/>
</dbReference>
<dbReference type="AlphaFoldDB" id="A0A9J5WKR9"/>
<accession>A0A9J5WKR9</accession>
<dbReference type="PANTHER" id="PTHR31111:SF136">
    <property type="entry name" value="F-BOX ASSOCIATED DOMAIN-CONTAINING PROTEIN"/>
    <property type="match status" value="1"/>
</dbReference>
<organism evidence="2 3">
    <name type="scientific">Solanum commersonii</name>
    <name type="common">Commerson's wild potato</name>
    <name type="synonym">Commerson's nightshade</name>
    <dbReference type="NCBI Taxonomy" id="4109"/>
    <lineage>
        <taxon>Eukaryota</taxon>
        <taxon>Viridiplantae</taxon>
        <taxon>Streptophyta</taxon>
        <taxon>Embryophyta</taxon>
        <taxon>Tracheophyta</taxon>
        <taxon>Spermatophyta</taxon>
        <taxon>Magnoliopsida</taxon>
        <taxon>eudicotyledons</taxon>
        <taxon>Gunneridae</taxon>
        <taxon>Pentapetalae</taxon>
        <taxon>asterids</taxon>
        <taxon>lamiids</taxon>
        <taxon>Solanales</taxon>
        <taxon>Solanaceae</taxon>
        <taxon>Solanoideae</taxon>
        <taxon>Solaneae</taxon>
        <taxon>Solanum</taxon>
    </lineage>
</organism>
<comment type="caution">
    <text evidence="2">The sequence shown here is derived from an EMBL/GenBank/DDBJ whole genome shotgun (WGS) entry which is preliminary data.</text>
</comment>
<sequence>MSAYIPEEMMVQIFSRLQSGSLLQFRCESKSCNSLISSTEFIWLHTKHTVLSKPPTGKIVRYFSKAQRKEKYYIQPTDALRGIETEDSQLTAVSPSQIPKTPLCFDNLGTYMSVFGFGFAIKTKDYKVVRMTYAHGDGGYLVPPKEFDGFIRDIGVVEYFWKQLVEIFQELSLPESLASEPPTNLNDAKCHFHVLHI</sequence>
<dbReference type="PROSITE" id="PS50181">
    <property type="entry name" value="FBOX"/>
    <property type="match status" value="1"/>
</dbReference>
<gene>
    <name evidence="2" type="ORF">H5410_055612</name>
</gene>
<dbReference type="EMBL" id="JACXVP010000011">
    <property type="protein sequence ID" value="KAG5575478.1"/>
    <property type="molecule type" value="Genomic_DNA"/>
</dbReference>
<dbReference type="OrthoDB" id="687122at2759"/>
<evidence type="ECO:0000313" key="3">
    <source>
        <dbReference type="Proteomes" id="UP000824120"/>
    </source>
</evidence>
<reference evidence="2 3" key="1">
    <citation type="submission" date="2020-09" db="EMBL/GenBank/DDBJ databases">
        <title>De no assembly of potato wild relative species, Solanum commersonii.</title>
        <authorList>
            <person name="Cho K."/>
        </authorList>
    </citation>
    <scope>NUCLEOTIDE SEQUENCE [LARGE SCALE GENOMIC DNA]</scope>
    <source>
        <strain evidence="2">LZ3.2</strain>
        <tissue evidence="2">Leaf</tissue>
    </source>
</reference>
<evidence type="ECO:0000313" key="2">
    <source>
        <dbReference type="EMBL" id="KAG5575478.1"/>
    </source>
</evidence>
<proteinExistence type="predicted"/>
<protein>
    <recommendedName>
        <fullName evidence="1">F-box domain-containing protein</fullName>
    </recommendedName>
</protein>
<evidence type="ECO:0000259" key="1">
    <source>
        <dbReference type="PROSITE" id="PS50181"/>
    </source>
</evidence>
<feature type="domain" description="F-box" evidence="1">
    <location>
        <begin position="1"/>
        <end position="46"/>
    </location>
</feature>